<evidence type="ECO:0000256" key="1">
    <source>
        <dbReference type="ARBA" id="ARBA00001924"/>
    </source>
</evidence>
<evidence type="ECO:0000256" key="7">
    <source>
        <dbReference type="ARBA" id="ARBA00022505"/>
    </source>
</evidence>
<comment type="caution">
    <text evidence="16">The sequence shown here is derived from an EMBL/GenBank/DDBJ whole genome shotgun (WGS) entry which is preliminary data.</text>
</comment>
<dbReference type="FunFam" id="3.90.420.10:FF:000002">
    <property type="entry name" value="sulfite oxidase, mitochondrial"/>
    <property type="match status" value="1"/>
</dbReference>
<gene>
    <name evidence="16" type="ORF">FOZ60_007199</name>
</gene>
<evidence type="ECO:0000256" key="14">
    <source>
        <dbReference type="SAM" id="MobiDB-lite"/>
    </source>
</evidence>
<dbReference type="PROSITE" id="PS50255">
    <property type="entry name" value="CYTOCHROME_B5_2"/>
    <property type="match status" value="1"/>
</dbReference>
<dbReference type="FunFam" id="3.10.120.10:FF:000007">
    <property type="entry name" value="Sulfite oxidase, mitochondrial"/>
    <property type="match status" value="1"/>
</dbReference>
<keyword evidence="11" id="KW-0560">Oxidoreductase</keyword>
<dbReference type="PROSITE" id="PS00559">
    <property type="entry name" value="MOLYBDOPTERIN_EUK"/>
    <property type="match status" value="1"/>
</dbReference>
<dbReference type="InterPro" id="IPR001199">
    <property type="entry name" value="Cyt_B5-like_heme/steroid-bd"/>
</dbReference>
<evidence type="ECO:0000313" key="16">
    <source>
        <dbReference type="EMBL" id="KAF4694687.1"/>
    </source>
</evidence>
<evidence type="ECO:0000256" key="12">
    <source>
        <dbReference type="ARBA" id="ARBA00023004"/>
    </source>
</evidence>
<dbReference type="PROSITE" id="PS01090">
    <property type="entry name" value="TATD_2"/>
    <property type="match status" value="1"/>
</dbReference>
<keyword evidence="10" id="KW-0378">Hydrolase</keyword>
<dbReference type="SUPFAM" id="SSF56524">
    <property type="entry name" value="Oxidoreductase molybdopterin-binding domain"/>
    <property type="match status" value="1"/>
</dbReference>
<evidence type="ECO:0000256" key="8">
    <source>
        <dbReference type="ARBA" id="ARBA00022617"/>
    </source>
</evidence>
<dbReference type="Gene3D" id="3.20.20.140">
    <property type="entry name" value="Metal-dependent hydrolases"/>
    <property type="match status" value="1"/>
</dbReference>
<feature type="compositionally biased region" description="Polar residues" evidence="14">
    <location>
        <begin position="655"/>
        <end position="664"/>
    </location>
</feature>
<evidence type="ECO:0000256" key="3">
    <source>
        <dbReference type="ARBA" id="ARBA00004569"/>
    </source>
</evidence>
<dbReference type="Gene3D" id="3.10.120.10">
    <property type="entry name" value="Cytochrome b5-like heme/steroid binding domain"/>
    <property type="match status" value="1"/>
</dbReference>
<dbReference type="InterPro" id="IPR001130">
    <property type="entry name" value="TatD-like"/>
</dbReference>
<dbReference type="InterPro" id="IPR036374">
    <property type="entry name" value="OxRdtase_Mopterin-bd_sf"/>
</dbReference>
<keyword evidence="13" id="KW-0496">Mitochondrion</keyword>
<evidence type="ECO:0000256" key="10">
    <source>
        <dbReference type="ARBA" id="ARBA00022801"/>
    </source>
</evidence>
<dbReference type="Gene3D" id="3.90.420.10">
    <property type="entry name" value="Oxidoreductase, molybdopterin-binding domain"/>
    <property type="match status" value="1"/>
</dbReference>
<dbReference type="SUPFAM" id="SSF81296">
    <property type="entry name" value="E set domains"/>
    <property type="match status" value="1"/>
</dbReference>
<keyword evidence="9" id="KW-0479">Metal-binding</keyword>
<dbReference type="OrthoDB" id="260519at2759"/>
<feature type="domain" description="Cytochrome b5 heme-binding" evidence="15">
    <location>
        <begin position="134"/>
        <end position="214"/>
    </location>
</feature>
<dbReference type="InterPro" id="IPR036400">
    <property type="entry name" value="Cyt_B5-like_heme/steroid_sf"/>
</dbReference>
<dbReference type="InterPro" id="IPR005066">
    <property type="entry name" value="MoCF_OxRdtse_dimer"/>
</dbReference>
<dbReference type="SUPFAM" id="SSF51556">
    <property type="entry name" value="Metallo-dependent hydrolases"/>
    <property type="match status" value="1"/>
</dbReference>
<dbReference type="InterPro" id="IPR008335">
    <property type="entry name" value="Mopterin_OxRdtase_euk"/>
</dbReference>
<evidence type="ECO:0000256" key="4">
    <source>
        <dbReference type="ARBA" id="ARBA00004971"/>
    </source>
</evidence>
<reference evidence="16 17" key="1">
    <citation type="submission" date="2020-04" db="EMBL/GenBank/DDBJ databases">
        <title>Perkinsus olseni comparative genomics.</title>
        <authorList>
            <person name="Bogema D.R."/>
        </authorList>
    </citation>
    <scope>NUCLEOTIDE SEQUENCE [LARGE SCALE GENOMIC DNA]</scope>
    <source>
        <strain evidence="16">00978-12</strain>
    </source>
</reference>
<dbReference type="InterPro" id="IPR014756">
    <property type="entry name" value="Ig_E-set"/>
</dbReference>
<dbReference type="EMBL" id="JABANP010000029">
    <property type="protein sequence ID" value="KAF4694687.1"/>
    <property type="molecule type" value="Genomic_DNA"/>
</dbReference>
<dbReference type="SMART" id="SM01117">
    <property type="entry name" value="Cyt-b5"/>
    <property type="match status" value="1"/>
</dbReference>
<evidence type="ECO:0000256" key="6">
    <source>
        <dbReference type="ARBA" id="ARBA00012505"/>
    </source>
</evidence>
<evidence type="ECO:0000313" key="17">
    <source>
        <dbReference type="Proteomes" id="UP000541610"/>
    </source>
</evidence>
<dbReference type="Pfam" id="PF00174">
    <property type="entry name" value="Oxidored_molyb"/>
    <property type="match status" value="1"/>
</dbReference>
<dbReference type="GO" id="GO:0020037">
    <property type="term" value="F:heme binding"/>
    <property type="evidence" value="ECO:0007669"/>
    <property type="project" value="TreeGrafter"/>
</dbReference>
<organism evidence="16 17">
    <name type="scientific">Perkinsus olseni</name>
    <name type="common">Perkinsus atlanticus</name>
    <dbReference type="NCBI Taxonomy" id="32597"/>
    <lineage>
        <taxon>Eukaryota</taxon>
        <taxon>Sar</taxon>
        <taxon>Alveolata</taxon>
        <taxon>Perkinsozoa</taxon>
        <taxon>Perkinsea</taxon>
        <taxon>Perkinsida</taxon>
        <taxon>Perkinsidae</taxon>
        <taxon>Perkinsus</taxon>
    </lineage>
</organism>
<evidence type="ECO:0000256" key="13">
    <source>
        <dbReference type="ARBA" id="ARBA00023128"/>
    </source>
</evidence>
<dbReference type="GO" id="GO:0043546">
    <property type="term" value="F:molybdopterin cofactor binding"/>
    <property type="evidence" value="ECO:0007669"/>
    <property type="project" value="InterPro"/>
</dbReference>
<dbReference type="CDD" id="cd01310">
    <property type="entry name" value="TatD_DNAse"/>
    <property type="match status" value="1"/>
</dbReference>
<dbReference type="GO" id="GO:0016788">
    <property type="term" value="F:hydrolase activity, acting on ester bonds"/>
    <property type="evidence" value="ECO:0007669"/>
    <property type="project" value="InterPro"/>
</dbReference>
<keyword evidence="12" id="KW-0408">Iron</keyword>
<dbReference type="InterPro" id="IPR022407">
    <property type="entry name" value="OxRdtase_Mopterin_BS"/>
</dbReference>
<dbReference type="Pfam" id="PF00173">
    <property type="entry name" value="Cyt-b5"/>
    <property type="match status" value="1"/>
</dbReference>
<comment type="subunit">
    <text evidence="5">Homodimer.</text>
</comment>
<dbReference type="GO" id="GO:0030151">
    <property type="term" value="F:molybdenum ion binding"/>
    <property type="evidence" value="ECO:0007669"/>
    <property type="project" value="InterPro"/>
</dbReference>
<comment type="subcellular location">
    <subcellularLocation>
        <location evidence="3">Mitochondrion intermembrane space</location>
    </subcellularLocation>
</comment>
<dbReference type="Pfam" id="PF01026">
    <property type="entry name" value="TatD_DNase"/>
    <property type="match status" value="1"/>
</dbReference>
<dbReference type="Gene3D" id="2.60.40.650">
    <property type="match status" value="1"/>
</dbReference>
<evidence type="ECO:0000256" key="9">
    <source>
        <dbReference type="ARBA" id="ARBA00022723"/>
    </source>
</evidence>
<dbReference type="Proteomes" id="UP000541610">
    <property type="component" value="Unassembled WGS sequence"/>
</dbReference>
<sequence>MANVLMVLYRRSANGGGLRGGGAPSLGPPEGIWLQLFDTRFFRPAICRAISTISKQAPSCCTLGVGIVNGMPYAELSDGGSYRRTSAALVFAAAASAALLYCDSQRSGHSRCEEATVDDEKKFHPNFGQPVEGLRTYKASEVAEHNKEGLSVWVTFKEGVYDITDFVKEHSGGKEKILMAAGGAVDDFWRLYRQHLQLPEISHMLEAMRIGNLDPEDYARASSQSKKSDDDPFRFEPDHRHPALQFRSQQPCNAEAPLELLVDSFETPNALFFVRNHFPVPPPPEKPVVRFEGVGLKEAVELTVDELKEKFPQHTVSAVIQCAGNRRSEFNRRLEGKPPVKGLNWTLGAISNATWTGPRLSEVLQYVYGDERIPEELASEGHVQFWGRDGDGQQNYGASVPAAKALSQNGDVILALEMNGEPLPVDHGWPVRVVAPGLAGARNVKWLSRVCLEREESPSFWQKSDYKFLQEHNEDGAEDADALQVMPVTSAICHPVEGATVSLDEQNEFVCKGYAYSGGGRRVKAVDVSVDGGRNWSPAMMEENPERKGDFGRAWSWVLWSAVVSIPPGGPESSLIDVGPPEETQEVEADSDVAHVVDSAARLLAPEALRVLVRDSIHHASYDGPAEDYLPLEDVGRLLRAASYSAGVKEGTGGNSSIARSQGSGDLWPEPRSASSEESLVLREEDIQFYLGWLELGRANRLGDGLIDMGGVRSLTSIATPRGSRRYIDIAVNLTDGMFKGVYHGGSQKHEPDYEAVVERAFRGGCTKLLVCGGSLSDSIEAVELCKKLDPEGGKLFCTVGVHPTRVGEFENEGTTAEAHLDALRDLIAANPDRVAAIGEIGLDKERTEFCDYETQLKYFELQLQLVEEFQLPMFLHMREAGEDFCRILTNNEGKWRRLGGVAHSFTGTLDEMKLITSLGLCIGNRYGICSGLNGCSLRATESLQDVVPFIPVDKLMFETDAPYCDIRQSHASYRHLKGKEDWWYHGDTVKKPEKWEEGKLVKGRNEPCLVRAGGCSGGVGPPSWGRRR</sequence>
<evidence type="ECO:0000256" key="11">
    <source>
        <dbReference type="ARBA" id="ARBA00023002"/>
    </source>
</evidence>
<dbReference type="InterPro" id="IPR032466">
    <property type="entry name" value="Metal_Hydrolase"/>
</dbReference>
<dbReference type="GO" id="GO:0005758">
    <property type="term" value="C:mitochondrial intermembrane space"/>
    <property type="evidence" value="ECO:0007669"/>
    <property type="project" value="UniProtKB-SubCell"/>
</dbReference>
<dbReference type="PRINTS" id="PR00407">
    <property type="entry name" value="EUMOPTERIN"/>
</dbReference>
<proteinExistence type="predicted"/>
<comment type="cofactor">
    <cofactor evidence="2">
        <name>heme b</name>
        <dbReference type="ChEBI" id="CHEBI:60344"/>
    </cofactor>
</comment>
<accession>A0A7J6PFH4</accession>
<dbReference type="PANTHER" id="PTHR19372">
    <property type="entry name" value="SULFITE REDUCTASE"/>
    <property type="match status" value="1"/>
</dbReference>
<dbReference type="GO" id="GO:0006790">
    <property type="term" value="P:sulfur compound metabolic process"/>
    <property type="evidence" value="ECO:0007669"/>
    <property type="project" value="TreeGrafter"/>
</dbReference>
<dbReference type="EC" id="1.8.3.1" evidence="6"/>
<evidence type="ECO:0000256" key="2">
    <source>
        <dbReference type="ARBA" id="ARBA00001970"/>
    </source>
</evidence>
<comment type="pathway">
    <text evidence="4">Energy metabolism; sulfur metabolism.</text>
</comment>
<name>A0A7J6PFH4_PEROL</name>
<feature type="compositionally biased region" description="Basic and acidic residues" evidence="14">
    <location>
        <begin position="226"/>
        <end position="238"/>
    </location>
</feature>
<comment type="cofactor">
    <cofactor evidence="1">
        <name>Mo-molybdopterin</name>
        <dbReference type="ChEBI" id="CHEBI:71302"/>
    </cofactor>
</comment>
<keyword evidence="8" id="KW-0349">Heme</keyword>
<feature type="region of interest" description="Disordered" evidence="14">
    <location>
        <begin position="650"/>
        <end position="672"/>
    </location>
</feature>
<evidence type="ECO:0000256" key="5">
    <source>
        <dbReference type="ARBA" id="ARBA00011738"/>
    </source>
</evidence>
<dbReference type="InterPro" id="IPR000572">
    <property type="entry name" value="OxRdtase_Mopterin-bd_dom"/>
</dbReference>
<dbReference type="SUPFAM" id="SSF55856">
    <property type="entry name" value="Cytochrome b5-like heme/steroid binding domain"/>
    <property type="match status" value="1"/>
</dbReference>
<keyword evidence="7" id="KW-0500">Molybdenum</keyword>
<dbReference type="GO" id="GO:0008482">
    <property type="term" value="F:sulfite oxidase activity"/>
    <property type="evidence" value="ECO:0007669"/>
    <property type="project" value="UniProtKB-EC"/>
</dbReference>
<dbReference type="Pfam" id="PF03404">
    <property type="entry name" value="Mo-co_dimer"/>
    <property type="match status" value="1"/>
</dbReference>
<dbReference type="PANTHER" id="PTHR19372:SF7">
    <property type="entry name" value="SULFITE OXIDASE, MITOCHONDRIAL"/>
    <property type="match status" value="1"/>
</dbReference>
<dbReference type="AlphaFoldDB" id="A0A7J6PFH4"/>
<evidence type="ECO:0000259" key="15">
    <source>
        <dbReference type="PROSITE" id="PS50255"/>
    </source>
</evidence>
<protein>
    <recommendedName>
        <fullName evidence="6">sulfite oxidase</fullName>
        <ecNumber evidence="6">1.8.3.1</ecNumber>
    </recommendedName>
</protein>
<feature type="region of interest" description="Disordered" evidence="14">
    <location>
        <begin position="218"/>
        <end position="238"/>
    </location>
</feature>
<dbReference type="InterPro" id="IPR018228">
    <property type="entry name" value="DNase_TatD-rel_CS"/>
</dbReference>